<evidence type="ECO:0000313" key="2">
    <source>
        <dbReference type="EMBL" id="KIK97550.1"/>
    </source>
</evidence>
<evidence type="ECO:0000256" key="1">
    <source>
        <dbReference type="SAM" id="MobiDB-lite"/>
    </source>
</evidence>
<accession>A0A0D0EBF9</accession>
<name>A0A0D0EBF9_9AGAM</name>
<dbReference type="Proteomes" id="UP000054538">
    <property type="component" value="Unassembled WGS sequence"/>
</dbReference>
<sequence>MRRRGKTHGSLWGLQARFVLLEKYSRKRNYLGGWTLRRARWSSVRRSRQTQRAGQTQGRRRSASQMQHQKQNVRCARVNVPLQRRICHTRWSTRYLTRRNSRRAQDKNPRIPCRSHAHRRQFPTSTIYRTLQQQGKSETCT</sequence>
<protein>
    <submittedName>
        <fullName evidence="2">Uncharacterized protein</fullName>
    </submittedName>
</protein>
<proteinExistence type="predicted"/>
<dbReference type="AlphaFoldDB" id="A0A0D0EBF9"/>
<evidence type="ECO:0000313" key="3">
    <source>
        <dbReference type="Proteomes" id="UP000054538"/>
    </source>
</evidence>
<gene>
    <name evidence="2" type="ORF">PAXRUDRAFT_824805</name>
</gene>
<feature type="region of interest" description="Disordered" evidence="1">
    <location>
        <begin position="98"/>
        <end position="120"/>
    </location>
</feature>
<reference evidence="2 3" key="1">
    <citation type="submission" date="2014-04" db="EMBL/GenBank/DDBJ databases">
        <authorList>
            <consortium name="DOE Joint Genome Institute"/>
            <person name="Kuo A."/>
            <person name="Kohler A."/>
            <person name="Jargeat P."/>
            <person name="Nagy L.G."/>
            <person name="Floudas D."/>
            <person name="Copeland A."/>
            <person name="Barry K.W."/>
            <person name="Cichocki N."/>
            <person name="Veneault-Fourrey C."/>
            <person name="LaButti K."/>
            <person name="Lindquist E.A."/>
            <person name="Lipzen A."/>
            <person name="Lundell T."/>
            <person name="Morin E."/>
            <person name="Murat C."/>
            <person name="Sun H."/>
            <person name="Tunlid A."/>
            <person name="Henrissat B."/>
            <person name="Grigoriev I.V."/>
            <person name="Hibbett D.S."/>
            <person name="Martin F."/>
            <person name="Nordberg H.P."/>
            <person name="Cantor M.N."/>
            <person name="Hua S.X."/>
        </authorList>
    </citation>
    <scope>NUCLEOTIDE SEQUENCE [LARGE SCALE GENOMIC DNA]</scope>
    <source>
        <strain evidence="2 3">Ve08.2h10</strain>
    </source>
</reference>
<dbReference type="EMBL" id="KN824930">
    <property type="protein sequence ID" value="KIK97550.1"/>
    <property type="molecule type" value="Genomic_DNA"/>
</dbReference>
<dbReference type="HOGENOM" id="CLU_1825894_0_0_1"/>
<keyword evidence="3" id="KW-1185">Reference proteome</keyword>
<dbReference type="InParanoid" id="A0A0D0EBF9"/>
<feature type="region of interest" description="Disordered" evidence="1">
    <location>
        <begin position="42"/>
        <end position="73"/>
    </location>
</feature>
<organism evidence="2 3">
    <name type="scientific">Paxillus rubicundulus Ve08.2h10</name>
    <dbReference type="NCBI Taxonomy" id="930991"/>
    <lineage>
        <taxon>Eukaryota</taxon>
        <taxon>Fungi</taxon>
        <taxon>Dikarya</taxon>
        <taxon>Basidiomycota</taxon>
        <taxon>Agaricomycotina</taxon>
        <taxon>Agaricomycetes</taxon>
        <taxon>Agaricomycetidae</taxon>
        <taxon>Boletales</taxon>
        <taxon>Paxilineae</taxon>
        <taxon>Paxillaceae</taxon>
        <taxon>Paxillus</taxon>
    </lineage>
</organism>
<reference evidence="3" key="2">
    <citation type="submission" date="2015-01" db="EMBL/GenBank/DDBJ databases">
        <title>Evolutionary Origins and Diversification of the Mycorrhizal Mutualists.</title>
        <authorList>
            <consortium name="DOE Joint Genome Institute"/>
            <consortium name="Mycorrhizal Genomics Consortium"/>
            <person name="Kohler A."/>
            <person name="Kuo A."/>
            <person name="Nagy L.G."/>
            <person name="Floudas D."/>
            <person name="Copeland A."/>
            <person name="Barry K.W."/>
            <person name="Cichocki N."/>
            <person name="Veneault-Fourrey C."/>
            <person name="LaButti K."/>
            <person name="Lindquist E.A."/>
            <person name="Lipzen A."/>
            <person name="Lundell T."/>
            <person name="Morin E."/>
            <person name="Murat C."/>
            <person name="Riley R."/>
            <person name="Ohm R."/>
            <person name="Sun H."/>
            <person name="Tunlid A."/>
            <person name="Henrissat B."/>
            <person name="Grigoriev I.V."/>
            <person name="Hibbett D.S."/>
            <person name="Martin F."/>
        </authorList>
    </citation>
    <scope>NUCLEOTIDE SEQUENCE [LARGE SCALE GENOMIC DNA]</scope>
    <source>
        <strain evidence="3">Ve08.2h10</strain>
    </source>
</reference>